<evidence type="ECO:0000256" key="5">
    <source>
        <dbReference type="ARBA" id="ARBA00023136"/>
    </source>
</evidence>
<evidence type="ECO:0000256" key="1">
    <source>
        <dbReference type="ARBA" id="ARBA00004141"/>
    </source>
</evidence>
<organism evidence="7 8">
    <name type="scientific">Aurantimonas manganoxydans (strain ATCC BAA-1229 / DSM 21871 / SI85-9A1)</name>
    <dbReference type="NCBI Taxonomy" id="287752"/>
    <lineage>
        <taxon>Bacteria</taxon>
        <taxon>Pseudomonadati</taxon>
        <taxon>Pseudomonadota</taxon>
        <taxon>Alphaproteobacteria</taxon>
        <taxon>Hyphomicrobiales</taxon>
        <taxon>Aurantimonadaceae</taxon>
        <taxon>Aurantimonas</taxon>
    </lineage>
</organism>
<comment type="similarity">
    <text evidence="2">Belongs to the TspO/BZRP family.</text>
</comment>
<feature type="transmembrane region" description="Helical" evidence="6">
    <location>
        <begin position="72"/>
        <end position="92"/>
    </location>
</feature>
<evidence type="ECO:0000256" key="2">
    <source>
        <dbReference type="ARBA" id="ARBA00007524"/>
    </source>
</evidence>
<keyword evidence="5 6" id="KW-0472">Membrane</keyword>
<name>Q1YKQ4_AURMS</name>
<dbReference type="FunFam" id="1.20.1260.100:FF:000001">
    <property type="entry name" value="translocator protein 2"/>
    <property type="match status" value="1"/>
</dbReference>
<dbReference type="PANTHER" id="PTHR10057:SF0">
    <property type="entry name" value="TRANSLOCATOR PROTEIN"/>
    <property type="match status" value="1"/>
</dbReference>
<evidence type="ECO:0000256" key="4">
    <source>
        <dbReference type="ARBA" id="ARBA00022989"/>
    </source>
</evidence>
<dbReference type="PANTHER" id="PTHR10057">
    <property type="entry name" value="PERIPHERAL-TYPE BENZODIAZEPINE RECEPTOR"/>
    <property type="match status" value="1"/>
</dbReference>
<feature type="transmembrane region" description="Helical" evidence="6">
    <location>
        <begin position="98"/>
        <end position="118"/>
    </location>
</feature>
<dbReference type="Gene3D" id="1.20.1260.100">
    <property type="entry name" value="TspO/MBR protein"/>
    <property type="match status" value="1"/>
</dbReference>
<dbReference type="AlphaFoldDB" id="Q1YKQ4"/>
<dbReference type="HOGENOM" id="CLU_091805_2_0_5"/>
<dbReference type="Proteomes" id="UP000000321">
    <property type="component" value="Unassembled WGS sequence"/>
</dbReference>
<keyword evidence="3 6" id="KW-0812">Transmembrane</keyword>
<sequence length="149" mass="16620">MRGYVALALFLALTVGGGALVGAATAPGEWYQALQKPWFNPPGWVFGPAWGMLYVLIGIAGWRVWHRGELQAARVWWVQLGLNFIWPFLFFAAQMPGLALVEIVALFAAICGFVAYTWREDRVSALLFLPYGAWVAYATLLNAAIWWLN</sequence>
<dbReference type="BioCyc" id="AURANTIMONAS:SI859A1_00588-MONOMER"/>
<dbReference type="GO" id="GO:0016020">
    <property type="term" value="C:membrane"/>
    <property type="evidence" value="ECO:0007669"/>
    <property type="project" value="UniProtKB-SubCell"/>
</dbReference>
<evidence type="ECO:0000313" key="8">
    <source>
        <dbReference type="Proteomes" id="UP000000321"/>
    </source>
</evidence>
<keyword evidence="4 6" id="KW-1133">Transmembrane helix</keyword>
<dbReference type="CDD" id="cd15904">
    <property type="entry name" value="TSPO_MBR"/>
    <property type="match status" value="1"/>
</dbReference>
<comment type="subcellular location">
    <subcellularLocation>
        <location evidence="1">Membrane</location>
        <topology evidence="1">Multi-pass membrane protein</topology>
    </subcellularLocation>
</comment>
<dbReference type="InterPro" id="IPR038330">
    <property type="entry name" value="TspO/MBR-related_sf"/>
</dbReference>
<comment type="caution">
    <text evidence="7">The sequence shown here is derived from an EMBL/GenBank/DDBJ whole genome shotgun (WGS) entry which is preliminary data.</text>
</comment>
<reference evidence="7 8" key="1">
    <citation type="journal article" date="2008" name="Appl. Environ. Microbiol.">
        <title>Genomic insights into Mn(II) oxidation by the marine alphaproteobacterium Aurantimonas sp. strain SI85-9A1.</title>
        <authorList>
            <person name="Dick G.J."/>
            <person name="Podell S."/>
            <person name="Johnson H.A."/>
            <person name="Rivera-Espinoza Y."/>
            <person name="Bernier-Latmani R."/>
            <person name="McCarthy J.K."/>
            <person name="Torpey J.W."/>
            <person name="Clement B.G."/>
            <person name="Gaasterland T."/>
            <person name="Tebo B.M."/>
        </authorList>
    </citation>
    <scope>NUCLEOTIDE SEQUENCE [LARGE SCALE GENOMIC DNA]</scope>
    <source>
        <strain evidence="7 8">SI85-9A1</strain>
    </source>
</reference>
<evidence type="ECO:0000256" key="3">
    <source>
        <dbReference type="ARBA" id="ARBA00022692"/>
    </source>
</evidence>
<dbReference type="OrthoDB" id="9795496at2"/>
<dbReference type="GO" id="GO:0033013">
    <property type="term" value="P:tetrapyrrole metabolic process"/>
    <property type="evidence" value="ECO:0007669"/>
    <property type="project" value="UniProtKB-ARBA"/>
</dbReference>
<dbReference type="Pfam" id="PF03073">
    <property type="entry name" value="TspO_MBR"/>
    <property type="match status" value="1"/>
</dbReference>
<accession>Q1YKQ4</accession>
<dbReference type="RefSeq" id="WP_009208464.1">
    <property type="nucleotide sequence ID" value="NZ_BBWP01000013.1"/>
</dbReference>
<evidence type="ECO:0000313" key="7">
    <source>
        <dbReference type="EMBL" id="EAS50469.1"/>
    </source>
</evidence>
<evidence type="ECO:0000256" key="6">
    <source>
        <dbReference type="SAM" id="Phobius"/>
    </source>
</evidence>
<keyword evidence="8" id="KW-1185">Reference proteome</keyword>
<dbReference type="PIRSF" id="PIRSF005859">
    <property type="entry name" value="PBR"/>
    <property type="match status" value="1"/>
</dbReference>
<protein>
    <submittedName>
        <fullName evidence="7">Tryptophan rich sensory protein</fullName>
    </submittedName>
</protein>
<dbReference type="InterPro" id="IPR004307">
    <property type="entry name" value="TspO_MBR"/>
</dbReference>
<gene>
    <name evidence="7" type="ORF">SI859A1_00588</name>
</gene>
<feature type="transmembrane region" description="Helical" evidence="6">
    <location>
        <begin position="47"/>
        <end position="65"/>
    </location>
</feature>
<dbReference type="EMBL" id="AAPJ01000002">
    <property type="protein sequence ID" value="EAS50469.1"/>
    <property type="molecule type" value="Genomic_DNA"/>
</dbReference>
<feature type="transmembrane region" description="Helical" evidence="6">
    <location>
        <begin position="125"/>
        <end position="148"/>
    </location>
</feature>
<proteinExistence type="inferred from homology"/>